<organism evidence="1 2">
    <name type="scientific">Candidatus Woesebacteria bacterium RIFCSPHIGHO2_02_FULL_39_13</name>
    <dbReference type="NCBI Taxonomy" id="1802505"/>
    <lineage>
        <taxon>Bacteria</taxon>
        <taxon>Candidatus Woeseibacteriota</taxon>
    </lineage>
</organism>
<protein>
    <submittedName>
        <fullName evidence="1">Uncharacterized protein</fullName>
    </submittedName>
</protein>
<gene>
    <name evidence="1" type="ORF">A3D01_04460</name>
</gene>
<reference evidence="1 2" key="1">
    <citation type="journal article" date="2016" name="Nat. Commun.">
        <title>Thousands of microbial genomes shed light on interconnected biogeochemical processes in an aquifer system.</title>
        <authorList>
            <person name="Anantharaman K."/>
            <person name="Brown C.T."/>
            <person name="Hug L.A."/>
            <person name="Sharon I."/>
            <person name="Castelle C.J."/>
            <person name="Probst A.J."/>
            <person name="Thomas B.C."/>
            <person name="Singh A."/>
            <person name="Wilkins M.J."/>
            <person name="Karaoz U."/>
            <person name="Brodie E.L."/>
            <person name="Williams K.H."/>
            <person name="Hubbard S.S."/>
            <person name="Banfield J.F."/>
        </authorList>
    </citation>
    <scope>NUCLEOTIDE SEQUENCE [LARGE SCALE GENOMIC DNA]</scope>
</reference>
<name>A0A1F7Z0R9_9BACT</name>
<dbReference type="STRING" id="1802505.A3D01_04460"/>
<dbReference type="Proteomes" id="UP000177169">
    <property type="component" value="Unassembled WGS sequence"/>
</dbReference>
<evidence type="ECO:0000313" key="2">
    <source>
        <dbReference type="Proteomes" id="UP000177169"/>
    </source>
</evidence>
<proteinExistence type="predicted"/>
<dbReference type="AlphaFoldDB" id="A0A1F7Z0R9"/>
<dbReference type="EMBL" id="MGGR01000021">
    <property type="protein sequence ID" value="OGM33161.1"/>
    <property type="molecule type" value="Genomic_DNA"/>
</dbReference>
<evidence type="ECO:0000313" key="1">
    <source>
        <dbReference type="EMBL" id="OGM33161.1"/>
    </source>
</evidence>
<sequence length="109" mass="13177">MSKIFYDHLIIIEEIDFIIRNAAESSEEKEELWKLVDEIIHHRILERILNRLPEKRHKEFLERFHLAPHDESHILYLQEKTGEDIEKIIKKEVNELEKELLSLVKAPSR</sequence>
<comment type="caution">
    <text evidence="1">The sequence shown here is derived from an EMBL/GenBank/DDBJ whole genome shotgun (WGS) entry which is preliminary data.</text>
</comment>
<accession>A0A1F7Z0R9</accession>